<accession>A0ABU0N2Q3</accession>
<comment type="caution">
    <text evidence="2">The sequence shown here is derived from an EMBL/GenBank/DDBJ whole genome shotgun (WGS) entry which is preliminary data.</text>
</comment>
<gene>
    <name evidence="2" type="ORF">QOZ92_002569</name>
</gene>
<evidence type="ECO:0000313" key="2">
    <source>
        <dbReference type="EMBL" id="MDQ0557440.1"/>
    </source>
</evidence>
<name>A0ABU0N2Q3_9FIRM</name>
<feature type="transmembrane region" description="Helical" evidence="1">
    <location>
        <begin position="50"/>
        <end position="68"/>
    </location>
</feature>
<reference evidence="2 3" key="1">
    <citation type="submission" date="2023-07" db="EMBL/GenBank/DDBJ databases">
        <title>Genomic Encyclopedia of Type Strains, Phase IV (KMG-IV): sequencing the most valuable type-strain genomes for metagenomic binning, comparative biology and taxonomic classification.</title>
        <authorList>
            <person name="Goeker M."/>
        </authorList>
    </citation>
    <scope>NUCLEOTIDE SEQUENCE [LARGE SCALE GENOMIC DNA]</scope>
    <source>
        <strain evidence="2 3">DSM 15049</strain>
    </source>
</reference>
<sequence>MEAKTKKYNIYKIKKWNIQLVLNFTLLLIFFFMTQVGGVLIGLTYLEGKLALQILSLAICNLIFYKTMRAIRLL</sequence>
<proteinExistence type="predicted"/>
<evidence type="ECO:0000313" key="3">
    <source>
        <dbReference type="Proteomes" id="UP001232584"/>
    </source>
</evidence>
<dbReference type="RefSeq" id="WP_307508461.1">
    <property type="nucleotide sequence ID" value="NZ_BAAACE010000009.1"/>
</dbReference>
<organism evidence="2 3">
    <name type="scientific">Paraclostridium ghonii</name>
    <dbReference type="NCBI Taxonomy" id="29358"/>
    <lineage>
        <taxon>Bacteria</taxon>
        <taxon>Bacillati</taxon>
        <taxon>Bacillota</taxon>
        <taxon>Clostridia</taxon>
        <taxon>Peptostreptococcales</taxon>
        <taxon>Peptostreptococcaceae</taxon>
        <taxon>Paraclostridium</taxon>
    </lineage>
</organism>
<dbReference type="EMBL" id="JAUSWG010000011">
    <property type="protein sequence ID" value="MDQ0557440.1"/>
    <property type="molecule type" value="Genomic_DNA"/>
</dbReference>
<keyword evidence="3" id="KW-1185">Reference proteome</keyword>
<keyword evidence="1" id="KW-1133">Transmembrane helix</keyword>
<evidence type="ECO:0000256" key="1">
    <source>
        <dbReference type="SAM" id="Phobius"/>
    </source>
</evidence>
<keyword evidence="1" id="KW-0812">Transmembrane</keyword>
<keyword evidence="1" id="KW-0472">Membrane</keyword>
<dbReference type="Proteomes" id="UP001232584">
    <property type="component" value="Unassembled WGS sequence"/>
</dbReference>
<feature type="transmembrane region" description="Helical" evidence="1">
    <location>
        <begin position="20"/>
        <end position="44"/>
    </location>
</feature>
<protein>
    <submittedName>
        <fullName evidence="2">Uncharacterized protein</fullName>
    </submittedName>
</protein>